<keyword evidence="2" id="KW-1185">Reference proteome</keyword>
<dbReference type="GO" id="GO:0016829">
    <property type="term" value="F:lyase activity"/>
    <property type="evidence" value="ECO:0007669"/>
    <property type="project" value="UniProtKB-KW"/>
</dbReference>
<dbReference type="Proteomes" id="UP001596306">
    <property type="component" value="Unassembled WGS sequence"/>
</dbReference>
<organism evidence="1 2">
    <name type="scientific">Luethyella okanaganae</name>
    <dbReference type="NCBI Taxonomy" id="69372"/>
    <lineage>
        <taxon>Bacteria</taxon>
        <taxon>Bacillati</taxon>
        <taxon>Actinomycetota</taxon>
        <taxon>Actinomycetes</taxon>
        <taxon>Micrococcales</taxon>
        <taxon>Microbacteriaceae</taxon>
        <taxon>Luethyella</taxon>
    </lineage>
</organism>
<sequence>MISTRTVSEHRLAEASSGPYGVAVTGDAAVWFTLVNDGAVCRRDPNGTVTTARIESGPSRPSLLVAATEDSVWATDTTGNRILRVGTTGSGAEVLTTIAVPTENAGPFGITSLSDGTAWFTEMTADAVGRIDILGRVTEFPLGTSGGTASMIAASGEGLWFTLTQENAIGHIRGGDAAVRLMPLPTPAAGPAGIAVADDGTVWFTEPLAGQLGRVGRDGAITEFALPDRASKPHAITADPAGGCWFTLWGSNQVGRIVAGTDGETSIELVDLPTPDSEPRGLAVAPDGTVWVALGMGALAEIH</sequence>
<comment type="caution">
    <text evidence="1">The sequence shown here is derived from an EMBL/GenBank/DDBJ whole genome shotgun (WGS) entry which is preliminary data.</text>
</comment>
<evidence type="ECO:0000313" key="1">
    <source>
        <dbReference type="EMBL" id="MFC6354530.1"/>
    </source>
</evidence>
<dbReference type="Pfam" id="PF24684">
    <property type="entry name" value="Vgb_lyase"/>
    <property type="match status" value="1"/>
</dbReference>
<dbReference type="SUPFAM" id="SSF63829">
    <property type="entry name" value="Calcium-dependent phosphotriesterase"/>
    <property type="match status" value="1"/>
</dbReference>
<gene>
    <name evidence="1" type="ORF">ACFQB0_00175</name>
</gene>
<dbReference type="RefSeq" id="WP_386726065.1">
    <property type="nucleotide sequence ID" value="NZ_JBHSTP010000001.1"/>
</dbReference>
<reference evidence="2" key="1">
    <citation type="journal article" date="2019" name="Int. J. Syst. Evol. Microbiol.">
        <title>The Global Catalogue of Microorganisms (GCM) 10K type strain sequencing project: providing services to taxonomists for standard genome sequencing and annotation.</title>
        <authorList>
            <consortium name="The Broad Institute Genomics Platform"/>
            <consortium name="The Broad Institute Genome Sequencing Center for Infectious Disease"/>
            <person name="Wu L."/>
            <person name="Ma J."/>
        </authorList>
    </citation>
    <scope>NUCLEOTIDE SEQUENCE [LARGE SCALE GENOMIC DNA]</scope>
    <source>
        <strain evidence="2">CCUG 43304</strain>
    </source>
</reference>
<dbReference type="PANTHER" id="PTHR40274">
    <property type="entry name" value="VIRGINIAMYCIN B LYASE"/>
    <property type="match status" value="1"/>
</dbReference>
<dbReference type="Gene3D" id="2.130.10.10">
    <property type="entry name" value="YVTN repeat-like/Quinoprotein amine dehydrogenase"/>
    <property type="match status" value="1"/>
</dbReference>
<accession>A0ABW1VAF0</accession>
<proteinExistence type="predicted"/>
<dbReference type="PANTHER" id="PTHR40274:SF3">
    <property type="entry name" value="VIRGINIAMYCIN B LYASE"/>
    <property type="match status" value="1"/>
</dbReference>
<dbReference type="EMBL" id="JBHSTP010000001">
    <property type="protein sequence ID" value="MFC6354530.1"/>
    <property type="molecule type" value="Genomic_DNA"/>
</dbReference>
<protein>
    <submittedName>
        <fullName evidence="1">Virginiamycin B lyase</fullName>
    </submittedName>
</protein>
<evidence type="ECO:0000313" key="2">
    <source>
        <dbReference type="Proteomes" id="UP001596306"/>
    </source>
</evidence>
<name>A0ABW1VAF0_9MICO</name>
<dbReference type="InterPro" id="IPR015943">
    <property type="entry name" value="WD40/YVTN_repeat-like_dom_sf"/>
</dbReference>
<keyword evidence="1" id="KW-0456">Lyase</keyword>
<dbReference type="InterPro" id="IPR051344">
    <property type="entry name" value="Vgb"/>
</dbReference>